<dbReference type="InterPro" id="IPR015422">
    <property type="entry name" value="PyrdxlP-dep_Trfase_small"/>
</dbReference>
<evidence type="ECO:0000256" key="14">
    <source>
        <dbReference type="PIRSR" id="PIRSR000517-1"/>
    </source>
</evidence>
<keyword evidence="8" id="KW-0808">Transferase</keyword>
<dbReference type="CDD" id="cd00609">
    <property type="entry name" value="AAT_like"/>
    <property type="match status" value="1"/>
</dbReference>
<comment type="caution">
    <text evidence="16">The sequence shown here is derived from an EMBL/GenBank/DDBJ whole genome shotgun (WGS) entry which is preliminary data.</text>
</comment>
<evidence type="ECO:0000313" key="17">
    <source>
        <dbReference type="Proteomes" id="UP000466442"/>
    </source>
</evidence>
<dbReference type="Pfam" id="PF00155">
    <property type="entry name" value="Aminotran_1_2"/>
    <property type="match status" value="1"/>
</dbReference>
<dbReference type="GO" id="GO:0006572">
    <property type="term" value="P:L-tyrosine catabolic process"/>
    <property type="evidence" value="ECO:0007669"/>
    <property type="project" value="UniProtKB-KW"/>
</dbReference>
<dbReference type="PRINTS" id="PR00753">
    <property type="entry name" value="ACCSYNTHASE"/>
</dbReference>
<dbReference type="NCBIfam" id="TIGR01264">
    <property type="entry name" value="tyr_amTase_E"/>
    <property type="match status" value="1"/>
</dbReference>
<dbReference type="AlphaFoldDB" id="A0A6A4K6K9"/>
<evidence type="ECO:0000313" key="16">
    <source>
        <dbReference type="EMBL" id="KAF6214433.1"/>
    </source>
</evidence>
<dbReference type="GO" id="GO:0006559">
    <property type="term" value="P:L-phenylalanine catabolic process"/>
    <property type="evidence" value="ECO:0007669"/>
    <property type="project" value="UniProtKB-UniRule"/>
</dbReference>
<evidence type="ECO:0000256" key="7">
    <source>
        <dbReference type="ARBA" id="ARBA00022576"/>
    </source>
</evidence>
<dbReference type="InterPro" id="IPR005957">
    <property type="entry name" value="Tyrosine_aminoTrfase"/>
</dbReference>
<dbReference type="InterPro" id="IPR005958">
    <property type="entry name" value="TyrNic_aminoTrfase"/>
</dbReference>
<dbReference type="PIRSF" id="PIRSF000517">
    <property type="entry name" value="Tyr_transaminase"/>
    <property type="match status" value="1"/>
</dbReference>
<reference evidence="16" key="1">
    <citation type="journal article" date="2021" name="Mol. Ecol. Resour.">
        <title>Apolygus lucorum genome provides insights into omnivorousness and mesophyll feeding.</title>
        <authorList>
            <person name="Liu Y."/>
            <person name="Liu H."/>
            <person name="Wang H."/>
            <person name="Huang T."/>
            <person name="Liu B."/>
            <person name="Yang B."/>
            <person name="Yin L."/>
            <person name="Li B."/>
            <person name="Zhang Y."/>
            <person name="Zhang S."/>
            <person name="Jiang F."/>
            <person name="Zhang X."/>
            <person name="Ren Y."/>
            <person name="Wang B."/>
            <person name="Wang S."/>
            <person name="Lu Y."/>
            <person name="Wu K."/>
            <person name="Fan W."/>
            <person name="Wang G."/>
        </authorList>
    </citation>
    <scope>NUCLEOTIDE SEQUENCE</scope>
    <source>
        <strain evidence="16">12Hb</strain>
    </source>
</reference>
<keyword evidence="7" id="KW-0032">Aminotransferase</keyword>
<dbReference type="PROSITE" id="PS00105">
    <property type="entry name" value="AA_TRANSFER_CLASS_1"/>
    <property type="match status" value="1"/>
</dbReference>
<dbReference type="SUPFAM" id="SSF53383">
    <property type="entry name" value="PLP-dependent transferases"/>
    <property type="match status" value="1"/>
</dbReference>
<keyword evidence="10 13" id="KW-0663">Pyridoxal phosphate</keyword>
<evidence type="ECO:0000256" key="1">
    <source>
        <dbReference type="ARBA" id="ARBA00001933"/>
    </source>
</evidence>
<feature type="domain" description="Aminotransferase class I/classII large" evidence="15">
    <location>
        <begin position="71"/>
        <end position="433"/>
    </location>
</feature>
<dbReference type="InterPro" id="IPR015424">
    <property type="entry name" value="PyrdxlP-dep_Trfase"/>
</dbReference>
<dbReference type="GO" id="GO:0004838">
    <property type="term" value="F:L-tyrosine-2-oxoglutarate transaminase activity"/>
    <property type="evidence" value="ECO:0007669"/>
    <property type="project" value="UniProtKB-UniRule"/>
</dbReference>
<comment type="cofactor">
    <cofactor evidence="1 13 14">
        <name>pyridoxal 5'-phosphate</name>
        <dbReference type="ChEBI" id="CHEBI:597326"/>
    </cofactor>
</comment>
<dbReference type="InterPro" id="IPR004839">
    <property type="entry name" value="Aminotransferase_I/II_large"/>
</dbReference>
<protein>
    <recommendedName>
        <fullName evidence="6 13">Tyrosine aminotransferase</fullName>
        <shortName evidence="13">TAT</shortName>
        <ecNumber evidence="5 13">2.6.1.5</ecNumber>
    </recommendedName>
</protein>
<dbReference type="Gene3D" id="3.40.640.10">
    <property type="entry name" value="Type I PLP-dependent aspartate aminotransferase-like (Major domain)"/>
    <property type="match status" value="1"/>
</dbReference>
<dbReference type="NCBIfam" id="TIGR01265">
    <property type="entry name" value="tyr_nico_aTase"/>
    <property type="match status" value="1"/>
</dbReference>
<accession>A0A6A4K6K9</accession>
<evidence type="ECO:0000256" key="3">
    <source>
        <dbReference type="ARBA" id="ARBA00007441"/>
    </source>
</evidence>
<keyword evidence="11" id="KW-0585">Phenylalanine catabolism</keyword>
<organism evidence="16 17">
    <name type="scientific">Apolygus lucorum</name>
    <name type="common">Small green plant bug</name>
    <name type="synonym">Lygocoris lucorum</name>
    <dbReference type="NCBI Taxonomy" id="248454"/>
    <lineage>
        <taxon>Eukaryota</taxon>
        <taxon>Metazoa</taxon>
        <taxon>Ecdysozoa</taxon>
        <taxon>Arthropoda</taxon>
        <taxon>Hexapoda</taxon>
        <taxon>Insecta</taxon>
        <taxon>Pterygota</taxon>
        <taxon>Neoptera</taxon>
        <taxon>Paraneoptera</taxon>
        <taxon>Hemiptera</taxon>
        <taxon>Heteroptera</taxon>
        <taxon>Panheteroptera</taxon>
        <taxon>Cimicomorpha</taxon>
        <taxon>Miridae</taxon>
        <taxon>Mirini</taxon>
        <taxon>Apolygus</taxon>
    </lineage>
</organism>
<dbReference type="EC" id="2.6.1.5" evidence="5 13"/>
<dbReference type="Proteomes" id="UP000466442">
    <property type="component" value="Unassembled WGS sequence"/>
</dbReference>
<evidence type="ECO:0000256" key="4">
    <source>
        <dbReference type="ARBA" id="ARBA00011738"/>
    </source>
</evidence>
<dbReference type="InterPro" id="IPR015421">
    <property type="entry name" value="PyrdxlP-dep_Trfase_major"/>
</dbReference>
<evidence type="ECO:0000256" key="10">
    <source>
        <dbReference type="ARBA" id="ARBA00022898"/>
    </source>
</evidence>
<dbReference type="InterPro" id="IPR004838">
    <property type="entry name" value="NHTrfase_class1_PyrdxlP-BS"/>
</dbReference>
<comment type="subunit">
    <text evidence="4 13">Homodimer.</text>
</comment>
<keyword evidence="9" id="KW-0828">Tyrosine catabolism</keyword>
<evidence type="ECO:0000256" key="9">
    <source>
        <dbReference type="ARBA" id="ARBA00022878"/>
    </source>
</evidence>
<gene>
    <name evidence="16" type="ORF">GE061_009176</name>
</gene>
<evidence type="ECO:0000256" key="8">
    <source>
        <dbReference type="ARBA" id="ARBA00022679"/>
    </source>
</evidence>
<evidence type="ECO:0000259" key="15">
    <source>
        <dbReference type="Pfam" id="PF00155"/>
    </source>
</evidence>
<comment type="function">
    <text evidence="13">Transaminase involved in tyrosine breakdown. Converts tyrosine to p-hydroxyphenylpyruvate.</text>
</comment>
<dbReference type="UniPathway" id="UPA00139">
    <property type="reaction ID" value="UER00338"/>
</dbReference>
<evidence type="ECO:0000256" key="5">
    <source>
        <dbReference type="ARBA" id="ARBA00012749"/>
    </source>
</evidence>
<evidence type="ECO:0000256" key="13">
    <source>
        <dbReference type="PIRNR" id="PIRNR000517"/>
    </source>
</evidence>
<dbReference type="Gene3D" id="3.90.1150.10">
    <property type="entry name" value="Aspartate Aminotransferase, domain 1"/>
    <property type="match status" value="1"/>
</dbReference>
<dbReference type="OrthoDB" id="7042322at2759"/>
<comment type="pathway">
    <text evidence="2 13">Amino-acid degradation; L-phenylalanine degradation; acetoacetate and fumarate from L-phenylalanine: step 2/6.</text>
</comment>
<evidence type="ECO:0000256" key="12">
    <source>
        <dbReference type="ARBA" id="ARBA00047798"/>
    </source>
</evidence>
<comment type="catalytic activity">
    <reaction evidence="12 13">
        <text>L-tyrosine + 2-oxoglutarate = 3-(4-hydroxyphenyl)pyruvate + L-glutamate</text>
        <dbReference type="Rhea" id="RHEA:15093"/>
        <dbReference type="ChEBI" id="CHEBI:16810"/>
        <dbReference type="ChEBI" id="CHEBI:29985"/>
        <dbReference type="ChEBI" id="CHEBI:36242"/>
        <dbReference type="ChEBI" id="CHEBI:58315"/>
        <dbReference type="EC" id="2.6.1.5"/>
    </reaction>
</comment>
<keyword evidence="17" id="KW-1185">Reference proteome</keyword>
<dbReference type="PANTHER" id="PTHR45744:SF2">
    <property type="entry name" value="TYROSINE AMINOTRANSFERASE"/>
    <property type="match status" value="1"/>
</dbReference>
<dbReference type="PANTHER" id="PTHR45744">
    <property type="entry name" value="TYROSINE AMINOTRANSFERASE"/>
    <property type="match status" value="1"/>
</dbReference>
<proteinExistence type="inferred from homology"/>
<feature type="modified residue" description="N6-(pyridoxal phosphate)lysine" evidence="14">
    <location>
        <position position="279"/>
    </location>
</feature>
<dbReference type="GO" id="GO:0030170">
    <property type="term" value="F:pyridoxal phosphate binding"/>
    <property type="evidence" value="ECO:0007669"/>
    <property type="project" value="InterPro"/>
</dbReference>
<dbReference type="EMBL" id="WIXP02000002">
    <property type="protein sequence ID" value="KAF6214433.1"/>
    <property type="molecule type" value="Genomic_DNA"/>
</dbReference>
<comment type="similarity">
    <text evidence="3 13">Belongs to the class-I pyridoxal-phosphate-dependent aminotransferase family.</text>
</comment>
<evidence type="ECO:0000256" key="6">
    <source>
        <dbReference type="ARBA" id="ARBA00015959"/>
    </source>
</evidence>
<name>A0A6A4K6K9_APOLU</name>
<evidence type="ECO:0000256" key="11">
    <source>
        <dbReference type="ARBA" id="ARBA00023232"/>
    </source>
</evidence>
<sequence length="458" mass="51341">MERTGTRGLVLRRAKNPEELRRQYQSSPNVRVTMSQRCDWSVKRSYLAAKTYNPIRHIIENLDLQPNPEKQMVALSIGDPTIFGNLRAPPNVIDAVEESLNSFRYNGYGPASGFDCAKQAIAEYTTTQHTDVYSEDVVLCSGCSGAIDLAISVLAEAGRNILVPCPGFSIYRTLAEGLGITVREYKLKPEKDWEIDLEDLEKQIDADTAALIITNPSNPCGSVFSERHLRDIVQVAARNYVPIIADEIYEHLVFKGETFIPIADVSNEVPILKCSGLTKRFLIPGWRIGWIVIHDRSGIFGKEIRSGLQGLATRILGGNTIVQGAIPRILRETPQTFYDETVQVYQKNASLAYSILSEIPGLKAIMPRGAMYMMVRVDMWDFPGFKNGLEFVTQLVAEESVFPLPGECFSYPGYFRIVLSVPSEMLDVACHRIAEFCERHYKKKNEVIFSVSPECNDL</sequence>
<evidence type="ECO:0000256" key="2">
    <source>
        <dbReference type="ARBA" id="ARBA00005203"/>
    </source>
</evidence>